<protein>
    <submittedName>
        <fullName evidence="2">Uncharacterized protein</fullName>
    </submittedName>
</protein>
<reference evidence="2" key="1">
    <citation type="submission" date="2019-10" db="EMBL/GenBank/DDBJ databases">
        <authorList>
            <consortium name="DOE Joint Genome Institute"/>
            <person name="Kuo A."/>
            <person name="Miyauchi S."/>
            <person name="Kiss E."/>
            <person name="Drula E."/>
            <person name="Kohler A."/>
            <person name="Sanchez-Garcia M."/>
            <person name="Andreopoulos B."/>
            <person name="Barry K.W."/>
            <person name="Bonito G."/>
            <person name="Buee M."/>
            <person name="Carver A."/>
            <person name="Chen C."/>
            <person name="Cichocki N."/>
            <person name="Clum A."/>
            <person name="Culley D."/>
            <person name="Crous P.W."/>
            <person name="Fauchery L."/>
            <person name="Girlanda M."/>
            <person name="Hayes R."/>
            <person name="Keri Z."/>
            <person name="LaButti K."/>
            <person name="Lipzen A."/>
            <person name="Lombard V."/>
            <person name="Magnuson J."/>
            <person name="Maillard F."/>
            <person name="Morin E."/>
            <person name="Murat C."/>
            <person name="Nolan M."/>
            <person name="Ohm R."/>
            <person name="Pangilinan J."/>
            <person name="Pereira M."/>
            <person name="Perotto S."/>
            <person name="Peter M."/>
            <person name="Riley R."/>
            <person name="Sitrit Y."/>
            <person name="Stielow B."/>
            <person name="Szollosi G."/>
            <person name="Zifcakova L."/>
            <person name="Stursova M."/>
            <person name="Spatafora J.W."/>
            <person name="Tedersoo L."/>
            <person name="Vaario L.-M."/>
            <person name="Yamada A."/>
            <person name="Yan M."/>
            <person name="Wang P."/>
            <person name="Xu J."/>
            <person name="Bruns T."/>
            <person name="Baldrian P."/>
            <person name="Vilgalys R."/>
            <person name="Henrissat B."/>
            <person name="Grigoriev I.V."/>
            <person name="Hibbett D."/>
            <person name="Nagy L.G."/>
            <person name="Martin F.M."/>
        </authorList>
    </citation>
    <scope>NUCLEOTIDE SEQUENCE</scope>
    <source>
        <strain evidence="2">Prilba</strain>
    </source>
</reference>
<dbReference type="AlphaFoldDB" id="A0A9P5N2N6"/>
<evidence type="ECO:0000256" key="1">
    <source>
        <dbReference type="SAM" id="MobiDB-lite"/>
    </source>
</evidence>
<dbReference type="OrthoDB" id="3358418at2759"/>
<feature type="compositionally biased region" description="Low complexity" evidence="1">
    <location>
        <begin position="189"/>
        <end position="199"/>
    </location>
</feature>
<comment type="caution">
    <text evidence="2">The sequence shown here is derived from an EMBL/GenBank/DDBJ whole genome shotgun (WGS) entry which is preliminary data.</text>
</comment>
<sequence length="563" mass="63879">MPTSELTDALNPFIGQQTQSHYPPDNPTYPSQTFHIPPPPSFFTPHRSELEYAISEPPPPPRPKVDAAHVVQELLRALATTREAQESENKRRVAWEQELEAKYQQRQTETESQLAEMKRQIAYLKACVALLRRQRESTTHDPYAFDYSLDDEPGFPVPPGASLENPSPFVPHANLVPEPSPKRSMLVDAPSPSASPGPSNRKRLTPPLNYGECHSGDSGSEGTVSSTDKRPQKRANNHDKTCYTIQTAMRRHIYRVLGIFPEDELPPSHCEGLPLGDNEPVRFVWEKTIKQSKHNALMKERVLAELRAHRRLYEHVPEADFAPKTISTSFDQAFSTFRQKYKVQTDPTVLLTVKTREEQKAIKSRRLHRKKLKRELRASMRERTQAFAHATFDGAMELDCISSEESEDDSKQGTTKDKTLIVRGIPWRSNRLLKFYSVLDEDDRLDKSMKPKRGVGRRDRNEGPPKDGLTFPPSGIASWMISRRWLREVQMAHPEVLRAVQELVFDPPGFDWTKFDALGYETDDERVAIDPNTVRHGAQFGPHSSAFPSSSTSYALVDALAST</sequence>
<organism evidence="2 3">
    <name type="scientific">Russula ochroleuca</name>
    <dbReference type="NCBI Taxonomy" id="152965"/>
    <lineage>
        <taxon>Eukaryota</taxon>
        <taxon>Fungi</taxon>
        <taxon>Dikarya</taxon>
        <taxon>Basidiomycota</taxon>
        <taxon>Agaricomycotina</taxon>
        <taxon>Agaricomycetes</taxon>
        <taxon>Russulales</taxon>
        <taxon>Russulaceae</taxon>
        <taxon>Russula</taxon>
    </lineage>
</organism>
<dbReference type="EMBL" id="WHVB01000003">
    <property type="protein sequence ID" value="KAF8484867.1"/>
    <property type="molecule type" value="Genomic_DNA"/>
</dbReference>
<evidence type="ECO:0000313" key="3">
    <source>
        <dbReference type="Proteomes" id="UP000759537"/>
    </source>
</evidence>
<feature type="region of interest" description="Disordered" evidence="1">
    <location>
        <begin position="142"/>
        <end position="240"/>
    </location>
</feature>
<reference evidence="2" key="2">
    <citation type="journal article" date="2020" name="Nat. Commun.">
        <title>Large-scale genome sequencing of mycorrhizal fungi provides insights into the early evolution of symbiotic traits.</title>
        <authorList>
            <person name="Miyauchi S."/>
            <person name="Kiss E."/>
            <person name="Kuo A."/>
            <person name="Drula E."/>
            <person name="Kohler A."/>
            <person name="Sanchez-Garcia M."/>
            <person name="Morin E."/>
            <person name="Andreopoulos B."/>
            <person name="Barry K.W."/>
            <person name="Bonito G."/>
            <person name="Buee M."/>
            <person name="Carver A."/>
            <person name="Chen C."/>
            <person name="Cichocki N."/>
            <person name="Clum A."/>
            <person name="Culley D."/>
            <person name="Crous P.W."/>
            <person name="Fauchery L."/>
            <person name="Girlanda M."/>
            <person name="Hayes R.D."/>
            <person name="Keri Z."/>
            <person name="LaButti K."/>
            <person name="Lipzen A."/>
            <person name="Lombard V."/>
            <person name="Magnuson J."/>
            <person name="Maillard F."/>
            <person name="Murat C."/>
            <person name="Nolan M."/>
            <person name="Ohm R.A."/>
            <person name="Pangilinan J."/>
            <person name="Pereira M.F."/>
            <person name="Perotto S."/>
            <person name="Peter M."/>
            <person name="Pfister S."/>
            <person name="Riley R."/>
            <person name="Sitrit Y."/>
            <person name="Stielow J.B."/>
            <person name="Szollosi G."/>
            <person name="Zifcakova L."/>
            <person name="Stursova M."/>
            <person name="Spatafora J.W."/>
            <person name="Tedersoo L."/>
            <person name="Vaario L.M."/>
            <person name="Yamada A."/>
            <person name="Yan M."/>
            <person name="Wang P."/>
            <person name="Xu J."/>
            <person name="Bruns T."/>
            <person name="Baldrian P."/>
            <person name="Vilgalys R."/>
            <person name="Dunand C."/>
            <person name="Henrissat B."/>
            <person name="Grigoriev I.V."/>
            <person name="Hibbett D."/>
            <person name="Nagy L.G."/>
            <person name="Martin F.M."/>
        </authorList>
    </citation>
    <scope>NUCLEOTIDE SEQUENCE</scope>
    <source>
        <strain evidence="2">Prilba</strain>
    </source>
</reference>
<feature type="region of interest" description="Disordered" evidence="1">
    <location>
        <begin position="446"/>
        <end position="472"/>
    </location>
</feature>
<name>A0A9P5N2N6_9AGAM</name>
<keyword evidence="3" id="KW-1185">Reference proteome</keyword>
<proteinExistence type="predicted"/>
<feature type="region of interest" description="Disordered" evidence="1">
    <location>
        <begin position="1"/>
        <end position="42"/>
    </location>
</feature>
<feature type="compositionally biased region" description="Basic and acidic residues" evidence="1">
    <location>
        <begin position="456"/>
        <end position="465"/>
    </location>
</feature>
<gene>
    <name evidence="2" type="ORF">DFH94DRAFT_716533</name>
</gene>
<dbReference type="Proteomes" id="UP000759537">
    <property type="component" value="Unassembled WGS sequence"/>
</dbReference>
<accession>A0A9P5N2N6</accession>
<evidence type="ECO:0000313" key="2">
    <source>
        <dbReference type="EMBL" id="KAF8484867.1"/>
    </source>
</evidence>
<feature type="compositionally biased region" description="Polar residues" evidence="1">
    <location>
        <begin position="217"/>
        <end position="226"/>
    </location>
</feature>